<proteinExistence type="predicted"/>
<name>A0A4U0TQ52_9PEZI</name>
<accession>A0A4U0TQ52</accession>
<keyword evidence="3" id="KW-1185">Reference proteome</keyword>
<feature type="compositionally biased region" description="Low complexity" evidence="1">
    <location>
        <begin position="40"/>
        <end position="50"/>
    </location>
</feature>
<evidence type="ECO:0000313" key="3">
    <source>
        <dbReference type="Proteomes" id="UP000308549"/>
    </source>
</evidence>
<dbReference type="AlphaFoldDB" id="A0A4U0TQ52"/>
<gene>
    <name evidence="2" type="ORF">B0A50_05954</name>
</gene>
<sequence>MPPDKPKSALPCLQVLSKSYLQHPCSSDLKRSETGGILYQQQQQQQQQQQAGHAGPAERNPIQAPSPATLRQFTSAAGRRIFWNLSTQRLYCG</sequence>
<reference evidence="2 3" key="1">
    <citation type="submission" date="2017-03" db="EMBL/GenBank/DDBJ databases">
        <title>Genomes of endolithic fungi from Antarctica.</title>
        <authorList>
            <person name="Coleine C."/>
            <person name="Masonjones S."/>
            <person name="Stajich J.E."/>
        </authorList>
    </citation>
    <scope>NUCLEOTIDE SEQUENCE [LARGE SCALE GENOMIC DNA]</scope>
    <source>
        <strain evidence="2 3">CCFEE 6315</strain>
    </source>
</reference>
<organism evidence="2 3">
    <name type="scientific">Salinomyces thailandicus</name>
    <dbReference type="NCBI Taxonomy" id="706561"/>
    <lineage>
        <taxon>Eukaryota</taxon>
        <taxon>Fungi</taxon>
        <taxon>Dikarya</taxon>
        <taxon>Ascomycota</taxon>
        <taxon>Pezizomycotina</taxon>
        <taxon>Dothideomycetes</taxon>
        <taxon>Dothideomycetidae</taxon>
        <taxon>Mycosphaerellales</taxon>
        <taxon>Teratosphaeriaceae</taxon>
        <taxon>Salinomyces</taxon>
    </lineage>
</organism>
<feature type="region of interest" description="Disordered" evidence="1">
    <location>
        <begin position="25"/>
        <end position="71"/>
    </location>
</feature>
<evidence type="ECO:0000313" key="2">
    <source>
        <dbReference type="EMBL" id="TKA24190.1"/>
    </source>
</evidence>
<comment type="caution">
    <text evidence="2">The sequence shown here is derived from an EMBL/GenBank/DDBJ whole genome shotgun (WGS) entry which is preliminary data.</text>
</comment>
<dbReference type="EMBL" id="NAJL01000046">
    <property type="protein sequence ID" value="TKA24190.1"/>
    <property type="molecule type" value="Genomic_DNA"/>
</dbReference>
<dbReference type="Proteomes" id="UP000308549">
    <property type="component" value="Unassembled WGS sequence"/>
</dbReference>
<evidence type="ECO:0000256" key="1">
    <source>
        <dbReference type="SAM" id="MobiDB-lite"/>
    </source>
</evidence>
<protein>
    <submittedName>
        <fullName evidence="2">Uncharacterized protein</fullName>
    </submittedName>
</protein>